<name>A0A2T2WT23_9FIRM</name>
<dbReference type="Proteomes" id="UP000242972">
    <property type="component" value="Unassembled WGS sequence"/>
</dbReference>
<sequence>MRRLSWNERVALVQAQRDASQRFMALAGLGTPPDPLIWPILVRFGALGIPTVGSCQGHLIPGDTRPPIAFVSVSQMTRNSAVYRRWLAAVQAFLAPAVMPLARFCVDPLSFMIQWHERPRQVEIFTHEQSRVLSLWADKLDIAGHHAVLTESEDWSVWVMPDVGVPDGVDPRRMETPFVAFLSRQGRSVDAIVRQRLSGREWTAIAQSVQWTETACQNAWTAFWQDWLVEQSQCPIRPRSRPLSGSPGS</sequence>
<evidence type="ECO:0000313" key="2">
    <source>
        <dbReference type="Proteomes" id="UP000242972"/>
    </source>
</evidence>
<gene>
    <name evidence="1" type="ORF">C7B46_20660</name>
</gene>
<dbReference type="AlphaFoldDB" id="A0A2T2WT23"/>
<accession>A0A2T2WT23</accession>
<dbReference type="EMBL" id="PXYW01000152">
    <property type="protein sequence ID" value="PSR25398.1"/>
    <property type="molecule type" value="Genomic_DNA"/>
</dbReference>
<comment type="caution">
    <text evidence="1">The sequence shown here is derived from an EMBL/GenBank/DDBJ whole genome shotgun (WGS) entry which is preliminary data.</text>
</comment>
<protein>
    <submittedName>
        <fullName evidence="1">Uncharacterized protein</fullName>
    </submittedName>
</protein>
<proteinExistence type="predicted"/>
<reference evidence="1 2" key="1">
    <citation type="journal article" date="2014" name="BMC Genomics">
        <title>Comparison of environmental and isolate Sulfobacillus genomes reveals diverse carbon, sulfur, nitrogen, and hydrogen metabolisms.</title>
        <authorList>
            <person name="Justice N.B."/>
            <person name="Norman A."/>
            <person name="Brown C.T."/>
            <person name="Singh A."/>
            <person name="Thomas B.C."/>
            <person name="Banfield J.F."/>
        </authorList>
    </citation>
    <scope>NUCLEOTIDE SEQUENCE [LARGE SCALE GENOMIC DNA]</scope>
    <source>
        <strain evidence="1">AMDSBA4</strain>
    </source>
</reference>
<evidence type="ECO:0000313" key="1">
    <source>
        <dbReference type="EMBL" id="PSR25398.1"/>
    </source>
</evidence>
<organism evidence="1 2">
    <name type="scientific">Sulfobacillus benefaciens</name>
    <dbReference type="NCBI Taxonomy" id="453960"/>
    <lineage>
        <taxon>Bacteria</taxon>
        <taxon>Bacillati</taxon>
        <taxon>Bacillota</taxon>
        <taxon>Clostridia</taxon>
        <taxon>Eubacteriales</taxon>
        <taxon>Clostridiales Family XVII. Incertae Sedis</taxon>
        <taxon>Sulfobacillus</taxon>
    </lineage>
</organism>